<reference evidence="1" key="2">
    <citation type="submission" date="2022-01" db="EMBL/GenBank/DDBJ databases">
        <authorList>
            <person name="Yamashiro T."/>
            <person name="Shiraishi A."/>
            <person name="Satake H."/>
            <person name="Nakayama K."/>
        </authorList>
    </citation>
    <scope>NUCLEOTIDE SEQUENCE</scope>
</reference>
<proteinExistence type="predicted"/>
<name>A0ABQ5BJN0_9ASTR</name>
<dbReference type="Gene3D" id="3.10.10.10">
    <property type="entry name" value="HIV Type 1 Reverse Transcriptase, subunit A, domain 1"/>
    <property type="match status" value="1"/>
</dbReference>
<dbReference type="SUPFAM" id="SSF56672">
    <property type="entry name" value="DNA/RNA polymerases"/>
    <property type="match status" value="1"/>
</dbReference>
<dbReference type="PANTHER" id="PTHR24559">
    <property type="entry name" value="TRANSPOSON TY3-I GAG-POL POLYPROTEIN"/>
    <property type="match status" value="1"/>
</dbReference>
<comment type="caution">
    <text evidence="1">The sequence shown here is derived from an EMBL/GenBank/DDBJ whole genome shotgun (WGS) entry which is preliminary data.</text>
</comment>
<protein>
    <recommendedName>
        <fullName evidence="3">Reverse transcriptase</fullName>
    </recommendedName>
</protein>
<sequence length="195" mass="22312">MFLGRTAMQKIGIVVSTIHRAIKFHTAKGIGTVFSRYKSNKIKEGMKKKTVNIGKQLSEHFKERLRELLRSNAYVFAWTHADMTGIPKTIMIKGNPFKIEHKLNEYSHIKPIKQKPHGLGTDRNTTTCKEVEKLTKAGILWKVKHQAWVANPVIVKKSDEGWRMCVDFADINKACPKDCYSLPEIDWKVESLSGF</sequence>
<gene>
    <name evidence="1" type="ORF">Tco_0861309</name>
</gene>
<evidence type="ECO:0000313" key="2">
    <source>
        <dbReference type="Proteomes" id="UP001151760"/>
    </source>
</evidence>
<dbReference type="InterPro" id="IPR053134">
    <property type="entry name" value="RNA-dir_DNA_polymerase"/>
</dbReference>
<dbReference type="PANTHER" id="PTHR24559:SF444">
    <property type="entry name" value="REVERSE TRANSCRIPTASE DOMAIN-CONTAINING PROTEIN"/>
    <property type="match status" value="1"/>
</dbReference>
<accession>A0ABQ5BJN0</accession>
<organism evidence="1 2">
    <name type="scientific">Tanacetum coccineum</name>
    <dbReference type="NCBI Taxonomy" id="301880"/>
    <lineage>
        <taxon>Eukaryota</taxon>
        <taxon>Viridiplantae</taxon>
        <taxon>Streptophyta</taxon>
        <taxon>Embryophyta</taxon>
        <taxon>Tracheophyta</taxon>
        <taxon>Spermatophyta</taxon>
        <taxon>Magnoliopsida</taxon>
        <taxon>eudicotyledons</taxon>
        <taxon>Gunneridae</taxon>
        <taxon>Pentapetalae</taxon>
        <taxon>asterids</taxon>
        <taxon>campanulids</taxon>
        <taxon>Asterales</taxon>
        <taxon>Asteraceae</taxon>
        <taxon>Asteroideae</taxon>
        <taxon>Anthemideae</taxon>
        <taxon>Anthemidinae</taxon>
        <taxon>Tanacetum</taxon>
    </lineage>
</organism>
<reference evidence="1" key="1">
    <citation type="journal article" date="2022" name="Int. J. Mol. Sci.">
        <title>Draft Genome of Tanacetum Coccineum: Genomic Comparison of Closely Related Tanacetum-Family Plants.</title>
        <authorList>
            <person name="Yamashiro T."/>
            <person name="Shiraishi A."/>
            <person name="Nakayama K."/>
            <person name="Satake H."/>
        </authorList>
    </citation>
    <scope>NUCLEOTIDE SEQUENCE</scope>
</reference>
<dbReference type="EMBL" id="BQNB010013298">
    <property type="protein sequence ID" value="GJT14267.1"/>
    <property type="molecule type" value="Genomic_DNA"/>
</dbReference>
<dbReference type="InterPro" id="IPR043502">
    <property type="entry name" value="DNA/RNA_pol_sf"/>
</dbReference>
<keyword evidence="2" id="KW-1185">Reference proteome</keyword>
<evidence type="ECO:0000313" key="1">
    <source>
        <dbReference type="EMBL" id="GJT14267.1"/>
    </source>
</evidence>
<dbReference type="Proteomes" id="UP001151760">
    <property type="component" value="Unassembled WGS sequence"/>
</dbReference>
<evidence type="ECO:0008006" key="3">
    <source>
        <dbReference type="Google" id="ProtNLM"/>
    </source>
</evidence>